<feature type="domain" description="Ig-like" evidence="15">
    <location>
        <begin position="490"/>
        <end position="602"/>
    </location>
</feature>
<dbReference type="PROSITE" id="PS00109">
    <property type="entry name" value="PROTEIN_KINASE_TYR"/>
    <property type="match status" value="1"/>
</dbReference>
<evidence type="ECO:0000256" key="11">
    <source>
        <dbReference type="ARBA" id="ARBA00023319"/>
    </source>
</evidence>
<evidence type="ECO:0000256" key="10">
    <source>
        <dbReference type="ARBA" id="ARBA00023180"/>
    </source>
</evidence>
<keyword evidence="9" id="KW-0675">Receptor</keyword>
<dbReference type="InterPro" id="IPR003598">
    <property type="entry name" value="Ig_sub2"/>
</dbReference>
<keyword evidence="11" id="KW-0393">Immunoglobulin domain</keyword>
<keyword evidence="18" id="KW-1185">Reference proteome</keyword>
<dbReference type="Pfam" id="PF07714">
    <property type="entry name" value="PK_Tyr_Ser-Thr"/>
    <property type="match status" value="1"/>
</dbReference>
<dbReference type="GO" id="GO:0009653">
    <property type="term" value="P:anatomical structure morphogenesis"/>
    <property type="evidence" value="ECO:0007669"/>
    <property type="project" value="UniProtKB-ARBA"/>
</dbReference>
<dbReference type="SUPFAM" id="SSF48726">
    <property type="entry name" value="Immunoglobulin"/>
    <property type="match status" value="3"/>
</dbReference>
<dbReference type="InterPro" id="IPR050122">
    <property type="entry name" value="RTK"/>
</dbReference>
<dbReference type="Gene3D" id="3.30.200.20">
    <property type="entry name" value="Phosphorylase Kinase, domain 1"/>
    <property type="match status" value="1"/>
</dbReference>
<dbReference type="Gene3D" id="2.60.40.10">
    <property type="entry name" value="Immunoglobulins"/>
    <property type="match status" value="3"/>
</dbReference>
<evidence type="ECO:0000256" key="13">
    <source>
        <dbReference type="SAM" id="Phobius"/>
    </source>
</evidence>
<dbReference type="EMBL" id="UYYG01001160">
    <property type="protein sequence ID" value="VDN57467.1"/>
    <property type="molecule type" value="Genomic_DNA"/>
</dbReference>
<evidence type="ECO:0000313" key="17">
    <source>
        <dbReference type="Proteomes" id="UP000038040"/>
    </source>
</evidence>
<keyword evidence="3" id="KW-0732">Signal</keyword>
<feature type="compositionally biased region" description="Low complexity" evidence="12">
    <location>
        <begin position="1328"/>
        <end position="1341"/>
    </location>
</feature>
<dbReference type="InterPro" id="IPR007110">
    <property type="entry name" value="Ig-like_dom"/>
</dbReference>
<dbReference type="Proteomes" id="UP000038040">
    <property type="component" value="Unplaced"/>
</dbReference>
<dbReference type="InterPro" id="IPR008266">
    <property type="entry name" value="Tyr_kinase_AS"/>
</dbReference>
<dbReference type="AlphaFoldDB" id="A0A158Q3V6"/>
<accession>A0A158Q3V6</accession>
<dbReference type="SMART" id="SM00409">
    <property type="entry name" value="IG"/>
    <property type="match status" value="3"/>
</dbReference>
<keyword evidence="10" id="KW-0325">Glycoprotein</keyword>
<evidence type="ECO:0000256" key="7">
    <source>
        <dbReference type="ARBA" id="ARBA00023136"/>
    </source>
</evidence>
<keyword evidence="8" id="KW-1015">Disulfide bond</keyword>
<evidence type="ECO:0000256" key="2">
    <source>
        <dbReference type="ARBA" id="ARBA00022692"/>
    </source>
</evidence>
<evidence type="ECO:0000256" key="5">
    <source>
        <dbReference type="ARBA" id="ARBA00022840"/>
    </source>
</evidence>
<dbReference type="GO" id="GO:0004714">
    <property type="term" value="F:transmembrane receptor protein tyrosine kinase activity"/>
    <property type="evidence" value="ECO:0007669"/>
    <property type="project" value="TreeGrafter"/>
</dbReference>
<gene>
    <name evidence="16" type="ORF">DME_LOCUS7440</name>
</gene>
<dbReference type="SUPFAM" id="SSF56112">
    <property type="entry name" value="Protein kinase-like (PK-like)"/>
    <property type="match status" value="1"/>
</dbReference>
<evidence type="ECO:0000313" key="16">
    <source>
        <dbReference type="EMBL" id="VDN57467.1"/>
    </source>
</evidence>
<reference evidence="19" key="1">
    <citation type="submission" date="2016-04" db="UniProtKB">
        <authorList>
            <consortium name="WormBaseParasite"/>
        </authorList>
    </citation>
    <scope>IDENTIFICATION</scope>
</reference>
<evidence type="ECO:0000313" key="18">
    <source>
        <dbReference type="Proteomes" id="UP000274756"/>
    </source>
</evidence>
<evidence type="ECO:0000259" key="15">
    <source>
        <dbReference type="PROSITE" id="PS50835"/>
    </source>
</evidence>
<evidence type="ECO:0000256" key="3">
    <source>
        <dbReference type="ARBA" id="ARBA00022729"/>
    </source>
</evidence>
<dbReference type="FunFam" id="2.60.40.10:FF:001641">
    <property type="entry name" value="Myoblast growth factor receptor egl-15"/>
    <property type="match status" value="2"/>
</dbReference>
<evidence type="ECO:0000256" key="9">
    <source>
        <dbReference type="ARBA" id="ARBA00023170"/>
    </source>
</evidence>
<evidence type="ECO:0000256" key="1">
    <source>
        <dbReference type="ARBA" id="ARBA00004167"/>
    </source>
</evidence>
<evidence type="ECO:0000256" key="6">
    <source>
        <dbReference type="ARBA" id="ARBA00022989"/>
    </source>
</evidence>
<dbReference type="Proteomes" id="UP000274756">
    <property type="component" value="Unassembled WGS sequence"/>
</dbReference>
<feature type="compositionally biased region" description="Basic and acidic residues" evidence="12">
    <location>
        <begin position="1304"/>
        <end position="1315"/>
    </location>
</feature>
<organism evidence="17 19">
    <name type="scientific">Dracunculus medinensis</name>
    <name type="common">Guinea worm</name>
    <dbReference type="NCBI Taxonomy" id="318479"/>
    <lineage>
        <taxon>Eukaryota</taxon>
        <taxon>Metazoa</taxon>
        <taxon>Ecdysozoa</taxon>
        <taxon>Nematoda</taxon>
        <taxon>Chromadorea</taxon>
        <taxon>Rhabditida</taxon>
        <taxon>Spirurina</taxon>
        <taxon>Dracunculoidea</taxon>
        <taxon>Dracunculidae</taxon>
        <taxon>Dracunculus</taxon>
    </lineage>
</organism>
<dbReference type="FunFam" id="3.30.200.20:FF:000698">
    <property type="entry name" value="Myoblast growth factor receptor egl-15"/>
    <property type="match status" value="1"/>
</dbReference>
<evidence type="ECO:0000256" key="4">
    <source>
        <dbReference type="ARBA" id="ARBA00022741"/>
    </source>
</evidence>
<protein>
    <submittedName>
        <fullName evidence="19">Receptor protein-tyrosine kinase</fullName>
    </submittedName>
</protein>
<dbReference type="InterPro" id="IPR001245">
    <property type="entry name" value="Ser-Thr/Tyr_kinase_cat_dom"/>
</dbReference>
<dbReference type="InterPro" id="IPR000719">
    <property type="entry name" value="Prot_kinase_dom"/>
</dbReference>
<evidence type="ECO:0000256" key="8">
    <source>
        <dbReference type="ARBA" id="ARBA00023157"/>
    </source>
</evidence>
<keyword evidence="6 13" id="KW-1133">Transmembrane helix</keyword>
<comment type="subcellular location">
    <subcellularLocation>
        <location evidence="1">Membrane</location>
        <topology evidence="1">Single-pass membrane protein</topology>
    </subcellularLocation>
</comment>
<dbReference type="InterPro" id="IPR003599">
    <property type="entry name" value="Ig_sub"/>
</dbReference>
<dbReference type="GO" id="GO:0005886">
    <property type="term" value="C:plasma membrane"/>
    <property type="evidence" value="ECO:0007669"/>
    <property type="project" value="TreeGrafter"/>
</dbReference>
<dbReference type="PANTHER" id="PTHR24416:SF550">
    <property type="entry name" value="FIBROBLAST GROWTH FACTOR RECEPTOR HOMOLOG 1-RELATED"/>
    <property type="match status" value="1"/>
</dbReference>
<feature type="transmembrane region" description="Helical" evidence="13">
    <location>
        <begin position="805"/>
        <end position="822"/>
    </location>
</feature>
<dbReference type="PROSITE" id="PS50011">
    <property type="entry name" value="PROTEIN_KINASE_DOM"/>
    <property type="match status" value="1"/>
</dbReference>
<feature type="domain" description="Ig-like" evidence="15">
    <location>
        <begin position="50"/>
        <end position="142"/>
    </location>
</feature>
<dbReference type="OrthoDB" id="5984265at2759"/>
<name>A0A158Q3V6_DRAME</name>
<proteinExistence type="predicted"/>
<keyword evidence="7 13" id="KW-0472">Membrane</keyword>
<dbReference type="Gene3D" id="1.10.510.10">
    <property type="entry name" value="Transferase(Phosphotransferase) domain 1"/>
    <property type="match status" value="1"/>
</dbReference>
<dbReference type="PROSITE" id="PS50835">
    <property type="entry name" value="IG_LIKE"/>
    <property type="match status" value="3"/>
</dbReference>
<dbReference type="InterPro" id="IPR013098">
    <property type="entry name" value="Ig_I-set"/>
</dbReference>
<reference evidence="16 18" key="2">
    <citation type="submission" date="2018-11" db="EMBL/GenBank/DDBJ databases">
        <authorList>
            <consortium name="Pathogen Informatics"/>
        </authorList>
    </citation>
    <scope>NUCLEOTIDE SEQUENCE [LARGE SCALE GENOMIC DNA]</scope>
</reference>
<evidence type="ECO:0000259" key="14">
    <source>
        <dbReference type="PROSITE" id="PS50011"/>
    </source>
</evidence>
<dbReference type="InterPro" id="IPR013783">
    <property type="entry name" value="Ig-like_fold"/>
</dbReference>
<evidence type="ECO:0000256" key="12">
    <source>
        <dbReference type="SAM" id="MobiDB-lite"/>
    </source>
</evidence>
<dbReference type="GO" id="GO:0005524">
    <property type="term" value="F:ATP binding"/>
    <property type="evidence" value="ECO:0007669"/>
    <property type="project" value="UniProtKB-KW"/>
</dbReference>
<feature type="domain" description="Ig-like" evidence="15">
    <location>
        <begin position="385"/>
        <end position="481"/>
    </location>
</feature>
<keyword evidence="2 13" id="KW-0812">Transmembrane</keyword>
<dbReference type="InterPro" id="IPR011009">
    <property type="entry name" value="Kinase-like_dom_sf"/>
</dbReference>
<dbReference type="InterPro" id="IPR020635">
    <property type="entry name" value="Tyr_kinase_cat_dom"/>
</dbReference>
<keyword evidence="4" id="KW-0547">Nucleotide-binding</keyword>
<feature type="region of interest" description="Disordered" evidence="12">
    <location>
        <begin position="1304"/>
        <end position="1341"/>
    </location>
</feature>
<keyword evidence="5" id="KW-0067">ATP-binding</keyword>
<dbReference type="GO" id="GO:0043235">
    <property type="term" value="C:receptor complex"/>
    <property type="evidence" value="ECO:0007669"/>
    <property type="project" value="TreeGrafter"/>
</dbReference>
<dbReference type="InterPro" id="IPR036179">
    <property type="entry name" value="Ig-like_dom_sf"/>
</dbReference>
<feature type="transmembrane region" description="Helical" evidence="13">
    <location>
        <begin position="623"/>
        <end position="645"/>
    </location>
</feature>
<dbReference type="WBParaSite" id="DME_0000328101-mRNA-1">
    <property type="protein sequence ID" value="DME_0000328101-mRNA-1"/>
    <property type="gene ID" value="DME_0000328101"/>
</dbReference>
<dbReference type="SMART" id="SM00219">
    <property type="entry name" value="TyrKc"/>
    <property type="match status" value="1"/>
</dbReference>
<dbReference type="PRINTS" id="PR00109">
    <property type="entry name" value="TYRKINASE"/>
</dbReference>
<dbReference type="STRING" id="318479.A0A158Q3V6"/>
<dbReference type="FunFam" id="2.60.40.10:FF:001689">
    <property type="entry name" value="Myoblast growth factor receptor egl-15"/>
    <property type="match status" value="1"/>
</dbReference>
<dbReference type="Pfam" id="PF07679">
    <property type="entry name" value="I-set"/>
    <property type="match status" value="3"/>
</dbReference>
<feature type="domain" description="Protein kinase" evidence="14">
    <location>
        <begin position="733"/>
        <end position="1044"/>
    </location>
</feature>
<dbReference type="PANTHER" id="PTHR24416">
    <property type="entry name" value="TYROSINE-PROTEIN KINASE RECEPTOR"/>
    <property type="match status" value="1"/>
</dbReference>
<dbReference type="SMART" id="SM00408">
    <property type="entry name" value="IGc2"/>
    <property type="match status" value="3"/>
</dbReference>
<sequence>MLIAGAVKLENLVLIARRLQPRIEKNRADSNRRTMLFTSKLLRNSENGPPRFKQNQRVVHEVFLNDKATFKCTALARPAPKIHWYRNGEFLNYTMLSENERLRENKKHFSLEIKRVEVGDQGSWACKVWNQAGSIFRNFTLEIIDFCDYFLVHEYPAKNVPKKCICLWYLINEYRKEGIEWDKINDDECESYKKYATMVRKPFGKKLCANGICMPNATINEYTAITMSIPTNNNTILHDPIQINFLHDSSSMQSMHAENDPMKLFDWLTRNHMADISHILPNVLPPGKLEEFKPYLTDWNSLNDAAKHLRVKKILRQIFPEKEGMNNTKIVHKDELMQDQPRPDFERSFATNSTIKFEISVPVTRNVVTTTIRPNRLSFPPQKVPPYFKVRDEDAATSVITPSGRTIKLQCKAGGQPEPQVIWFNNKKKVITTEVRRSMGSEFRLRKNTLEIEDVAESDSGEYTCEAFNSAGSVTRTFKLRVVDRMRSKPIIVPNILVNQTVDANSTVNFTCKVISDLTPHIVWMRIELTNDSIYYWNETDHKYIFKYTDMQTVGNAIITKTSQDSSTLTIKNVTLADQGMYACVSGNHLGHAIANATLTVNEFHAMTLATGNPESEWSTSSIVAFSLLILLLVTMLVAVIFYVFRVRNLSKAQIAQMEQYIGPVKKRVIITRRFVDPEETDGWSDMPSTYQIHIEPIASSGLRRPRLSSELTLLTDYEIPPDPAWEVDRSRLRFVNMLGEGAFGEVWRAQLKMNCEPNTYNETERTTEIPVAVKKLKASAHEKELIDLVSEMETFKRIGNHENLLRLIGCCTGTGPLYVILELCKHGNLRDFLRAHRPNDSENASRDQYSPGLTSDQYLEPRKIELNHVSNEDKPVLIKHLTQRHLVQFAWQVAKGMEFMASRKIIHRDLAARNVLVADGFIMKISDFGLSRDVHYNDYYRKKGNGRLPIKWMALEALDSHVYTIWSDVWSFGILLWEIMTLGGTPYPSIAMQQLYSCLKEGYRMESPDNCPEEIYDVMVACWQEKPENRPSFNVLVDYFDWILTQSAHENENYLELESMTSEAGEQLNNVAPPPPLENSGSLLARRKIRPLSEPIFIANEPIENSDWDRFENDSTPLLRHGRPVLLAHQVDSDSEFAYIRSSKMDKADSIKTPFYRDVNKSSVATMSTDSAIGSPLWPPATNSSMVFDTTNTCDLSNDIMQTMEDYPKARFVEDNDNDEELLDKYDGELNHYVNTRNSEKLKDRSLLSRFSFPTHRYSRFSGLSIGEPNTVQLTTLNASKSNEHRSLIGFRDADLTAAVRSDDRRKSGMERVNNDGSRQRRYSLDSTSSGRGGSSTMSSAEGIGGIADLCKIEFVDSKSNIGNYFNSK</sequence>
<dbReference type="GO" id="GO:0007169">
    <property type="term" value="P:cell surface receptor protein tyrosine kinase signaling pathway"/>
    <property type="evidence" value="ECO:0007669"/>
    <property type="project" value="TreeGrafter"/>
</dbReference>
<evidence type="ECO:0000313" key="19">
    <source>
        <dbReference type="WBParaSite" id="DME_0000328101-mRNA-1"/>
    </source>
</evidence>